<dbReference type="Proteomes" id="UP000821865">
    <property type="component" value="Chromosome 2"/>
</dbReference>
<sequence length="210" mass="23493">MSAAAFGAKAAMAADIEVEGEELTAEEMARWREQHLFRASKPSNAIALSSQPRRPGKMAWPRQRLPPDDSYTAVVRIRGGLDCSKYIPIYLKSMMQEAVKLAEGIDSARTHEVVVHPTSPQDSCKGIFSLPVDIKEAEILPHLGQANPEPAVLHARRMGKIETILVTFLGKKVPFYVQYAHCWLRCTPFRQKAYVKCTQIGHRPDVRSNL</sequence>
<dbReference type="EMBL" id="CM023471">
    <property type="protein sequence ID" value="KAH7965094.1"/>
    <property type="molecule type" value="Genomic_DNA"/>
</dbReference>
<name>A0ACB8DAK0_DERSI</name>
<reference evidence="1" key="1">
    <citation type="submission" date="2020-05" db="EMBL/GenBank/DDBJ databases">
        <title>Large-scale comparative analyses of tick genomes elucidate their genetic diversity and vector capacities.</title>
        <authorList>
            <person name="Jia N."/>
            <person name="Wang J."/>
            <person name="Shi W."/>
            <person name="Du L."/>
            <person name="Sun Y."/>
            <person name="Zhan W."/>
            <person name="Jiang J."/>
            <person name="Wang Q."/>
            <person name="Zhang B."/>
            <person name="Ji P."/>
            <person name="Sakyi L.B."/>
            <person name="Cui X."/>
            <person name="Yuan T."/>
            <person name="Jiang B."/>
            <person name="Yang W."/>
            <person name="Lam T.T.-Y."/>
            <person name="Chang Q."/>
            <person name="Ding S."/>
            <person name="Wang X."/>
            <person name="Zhu J."/>
            <person name="Ruan X."/>
            <person name="Zhao L."/>
            <person name="Wei J."/>
            <person name="Que T."/>
            <person name="Du C."/>
            <person name="Cheng J."/>
            <person name="Dai P."/>
            <person name="Han X."/>
            <person name="Huang E."/>
            <person name="Gao Y."/>
            <person name="Liu J."/>
            <person name="Shao H."/>
            <person name="Ye R."/>
            <person name="Li L."/>
            <person name="Wei W."/>
            <person name="Wang X."/>
            <person name="Wang C."/>
            <person name="Yang T."/>
            <person name="Huo Q."/>
            <person name="Li W."/>
            <person name="Guo W."/>
            <person name="Chen H."/>
            <person name="Zhou L."/>
            <person name="Ni X."/>
            <person name="Tian J."/>
            <person name="Zhou Y."/>
            <person name="Sheng Y."/>
            <person name="Liu T."/>
            <person name="Pan Y."/>
            <person name="Xia L."/>
            <person name="Li J."/>
            <person name="Zhao F."/>
            <person name="Cao W."/>
        </authorList>
    </citation>
    <scope>NUCLEOTIDE SEQUENCE</scope>
    <source>
        <strain evidence="1">Dsil-2018</strain>
    </source>
</reference>
<organism evidence="1 2">
    <name type="scientific">Dermacentor silvarum</name>
    <name type="common">Tick</name>
    <dbReference type="NCBI Taxonomy" id="543639"/>
    <lineage>
        <taxon>Eukaryota</taxon>
        <taxon>Metazoa</taxon>
        <taxon>Ecdysozoa</taxon>
        <taxon>Arthropoda</taxon>
        <taxon>Chelicerata</taxon>
        <taxon>Arachnida</taxon>
        <taxon>Acari</taxon>
        <taxon>Parasitiformes</taxon>
        <taxon>Ixodida</taxon>
        <taxon>Ixodoidea</taxon>
        <taxon>Ixodidae</taxon>
        <taxon>Rhipicephalinae</taxon>
        <taxon>Dermacentor</taxon>
    </lineage>
</organism>
<evidence type="ECO:0000313" key="2">
    <source>
        <dbReference type="Proteomes" id="UP000821865"/>
    </source>
</evidence>
<evidence type="ECO:0000313" key="1">
    <source>
        <dbReference type="EMBL" id="KAH7965094.1"/>
    </source>
</evidence>
<keyword evidence="2" id="KW-1185">Reference proteome</keyword>
<accession>A0ACB8DAK0</accession>
<protein>
    <submittedName>
        <fullName evidence="1">Uncharacterized protein</fullName>
    </submittedName>
</protein>
<comment type="caution">
    <text evidence="1">The sequence shown here is derived from an EMBL/GenBank/DDBJ whole genome shotgun (WGS) entry which is preliminary data.</text>
</comment>
<gene>
    <name evidence="1" type="ORF">HPB49_003308</name>
</gene>
<proteinExistence type="predicted"/>